<gene>
    <name evidence="2" type="ordered locus">Caul_1764</name>
</gene>
<dbReference type="STRING" id="366602.Caul_1764"/>
<sequence length="160" mass="16978">MNKKIGTDPELLAAIAAQEKALVFERFTLETAWTLGTALRDAAVARAAPVAIDISLRDRPLFHAALPGTGPDNADWIRRKRNTVLTLGTSTLAVGLKLKASGETLEERYGLPLRDHAAHGGGFPLILAGLGCIGAITVSGLPQVEDHALVVEVLERLLSL</sequence>
<dbReference type="PANTHER" id="PTHR28255">
    <property type="match status" value="1"/>
</dbReference>
<dbReference type="InterPro" id="IPR005624">
    <property type="entry name" value="PduO/GlcC-like"/>
</dbReference>
<comment type="similarity">
    <text evidence="1">Belongs to the UPF0303 family.</text>
</comment>
<dbReference type="HOGENOM" id="CLU_101036_2_1_5"/>
<evidence type="ECO:0000256" key="1">
    <source>
        <dbReference type="HAMAP-Rule" id="MF_00761"/>
    </source>
</evidence>
<dbReference type="AlphaFoldDB" id="B0T3K7"/>
<dbReference type="KEGG" id="cak:Caul_1764"/>
<protein>
    <recommendedName>
        <fullName evidence="1">UPF0303 protein Caul_1764</fullName>
    </recommendedName>
</protein>
<dbReference type="PANTHER" id="PTHR28255:SF1">
    <property type="entry name" value="UPF0303 PROTEIN YBR137W"/>
    <property type="match status" value="1"/>
</dbReference>
<dbReference type="HAMAP" id="MF_00761">
    <property type="entry name" value="UPF0303"/>
    <property type="match status" value="1"/>
</dbReference>
<proteinExistence type="inferred from homology"/>
<dbReference type="EMBL" id="CP000927">
    <property type="protein sequence ID" value="ABZ70893.1"/>
    <property type="molecule type" value="Genomic_DNA"/>
</dbReference>
<dbReference type="InterPro" id="IPR010371">
    <property type="entry name" value="YBR137W-like"/>
</dbReference>
<dbReference type="eggNOG" id="COG4702">
    <property type="taxonomic scope" value="Bacteria"/>
</dbReference>
<dbReference type="Pfam" id="PF03928">
    <property type="entry name" value="HbpS-like"/>
    <property type="match status" value="1"/>
</dbReference>
<dbReference type="SUPFAM" id="SSF143744">
    <property type="entry name" value="GlcG-like"/>
    <property type="match status" value="1"/>
</dbReference>
<dbReference type="NCBIfam" id="NF002696">
    <property type="entry name" value="PRK02487.1-5"/>
    <property type="match status" value="1"/>
</dbReference>
<dbReference type="InterPro" id="IPR038084">
    <property type="entry name" value="PduO/GlcC-like_sf"/>
</dbReference>
<organism evidence="2">
    <name type="scientific">Caulobacter sp. (strain K31)</name>
    <dbReference type="NCBI Taxonomy" id="366602"/>
    <lineage>
        <taxon>Bacteria</taxon>
        <taxon>Pseudomonadati</taxon>
        <taxon>Pseudomonadota</taxon>
        <taxon>Alphaproteobacteria</taxon>
        <taxon>Caulobacterales</taxon>
        <taxon>Caulobacteraceae</taxon>
        <taxon>Caulobacter</taxon>
    </lineage>
</organism>
<reference evidence="2" key="1">
    <citation type="submission" date="2008-01" db="EMBL/GenBank/DDBJ databases">
        <title>Complete sequence of chromosome of Caulobacter sp. K31.</title>
        <authorList>
            <consortium name="US DOE Joint Genome Institute"/>
            <person name="Copeland A."/>
            <person name="Lucas S."/>
            <person name="Lapidus A."/>
            <person name="Barry K."/>
            <person name="Glavina del Rio T."/>
            <person name="Dalin E."/>
            <person name="Tice H."/>
            <person name="Pitluck S."/>
            <person name="Bruce D."/>
            <person name="Goodwin L."/>
            <person name="Thompson L.S."/>
            <person name="Brettin T."/>
            <person name="Detter J.C."/>
            <person name="Han C."/>
            <person name="Schmutz J."/>
            <person name="Larimer F."/>
            <person name="Land M."/>
            <person name="Hauser L."/>
            <person name="Kyrpides N."/>
            <person name="Kim E."/>
            <person name="Stephens C."/>
            <person name="Richardson P."/>
        </authorList>
    </citation>
    <scope>NUCLEOTIDE SEQUENCE [LARGE SCALE GENOMIC DNA]</scope>
    <source>
        <strain evidence="2">K31</strain>
    </source>
</reference>
<evidence type="ECO:0000313" key="2">
    <source>
        <dbReference type="EMBL" id="ABZ70893.1"/>
    </source>
</evidence>
<accession>B0T3K7</accession>
<dbReference type="PIRSF" id="PIRSF008757">
    <property type="entry name" value="UCP008757"/>
    <property type="match status" value="1"/>
</dbReference>
<dbReference type="Gene3D" id="3.30.450.150">
    <property type="entry name" value="Haem-degrading domain"/>
    <property type="match status" value="1"/>
</dbReference>
<name>B0T3K7_CAUSK</name>